<evidence type="ECO:0000256" key="2">
    <source>
        <dbReference type="ARBA" id="ARBA00022475"/>
    </source>
</evidence>
<reference evidence="10" key="1">
    <citation type="submission" date="2023-01" db="EMBL/GenBank/DDBJ databases">
        <title>Key to firefly adult light organ development and bioluminescence: homeobox transcription factors regulate luciferase expression and transportation to peroxisome.</title>
        <authorList>
            <person name="Fu X."/>
        </authorList>
    </citation>
    <scope>NUCLEOTIDE SEQUENCE [LARGE SCALE GENOMIC DNA]</scope>
</reference>
<evidence type="ECO:0000313" key="10">
    <source>
        <dbReference type="Proteomes" id="UP001353858"/>
    </source>
</evidence>
<dbReference type="SUPFAM" id="SSF53850">
    <property type="entry name" value="Periplasmic binding protein-like II"/>
    <property type="match status" value="1"/>
</dbReference>
<evidence type="ECO:0000256" key="7">
    <source>
        <dbReference type="ARBA" id="ARBA00023180"/>
    </source>
</evidence>
<keyword evidence="4 8" id="KW-1133">Transmembrane helix</keyword>
<evidence type="ECO:0000313" key="9">
    <source>
        <dbReference type="EMBL" id="KAK4885516.1"/>
    </source>
</evidence>
<accession>A0AAN7PP09</accession>
<evidence type="ECO:0000256" key="8">
    <source>
        <dbReference type="SAM" id="Phobius"/>
    </source>
</evidence>
<keyword evidence="10" id="KW-1185">Reference proteome</keyword>
<evidence type="ECO:0000256" key="6">
    <source>
        <dbReference type="ARBA" id="ARBA00023170"/>
    </source>
</evidence>
<protein>
    <submittedName>
        <fullName evidence="9">Uncharacterized protein</fullName>
    </submittedName>
</protein>
<organism evidence="9 10">
    <name type="scientific">Aquatica leii</name>
    <dbReference type="NCBI Taxonomy" id="1421715"/>
    <lineage>
        <taxon>Eukaryota</taxon>
        <taxon>Metazoa</taxon>
        <taxon>Ecdysozoa</taxon>
        <taxon>Arthropoda</taxon>
        <taxon>Hexapoda</taxon>
        <taxon>Insecta</taxon>
        <taxon>Pterygota</taxon>
        <taxon>Neoptera</taxon>
        <taxon>Endopterygota</taxon>
        <taxon>Coleoptera</taxon>
        <taxon>Polyphaga</taxon>
        <taxon>Elateriformia</taxon>
        <taxon>Elateroidea</taxon>
        <taxon>Lampyridae</taxon>
        <taxon>Luciolinae</taxon>
        <taxon>Aquatica</taxon>
    </lineage>
</organism>
<proteinExistence type="predicted"/>
<keyword evidence="3 8" id="KW-0812">Transmembrane</keyword>
<dbReference type="InterPro" id="IPR011604">
    <property type="entry name" value="PDDEXK-like_dom_sf"/>
</dbReference>
<dbReference type="InterPro" id="IPR052192">
    <property type="entry name" value="Insect_Ionotropic_Sensory_Rcpt"/>
</dbReference>
<dbReference type="Gene3D" id="3.40.190.10">
    <property type="entry name" value="Periplasmic binding protein-like II"/>
    <property type="match status" value="1"/>
</dbReference>
<feature type="transmembrane region" description="Helical" evidence="8">
    <location>
        <begin position="670"/>
        <end position="691"/>
    </location>
</feature>
<keyword evidence="2" id="KW-1003">Cell membrane</keyword>
<feature type="transmembrane region" description="Helical" evidence="8">
    <location>
        <begin position="313"/>
        <end position="335"/>
    </location>
</feature>
<evidence type="ECO:0000256" key="1">
    <source>
        <dbReference type="ARBA" id="ARBA00004651"/>
    </source>
</evidence>
<dbReference type="GO" id="GO:0005886">
    <property type="term" value="C:plasma membrane"/>
    <property type="evidence" value="ECO:0007669"/>
    <property type="project" value="UniProtKB-SubCell"/>
</dbReference>
<dbReference type="Proteomes" id="UP001353858">
    <property type="component" value="Unassembled WGS sequence"/>
</dbReference>
<feature type="transmembrane region" description="Helical" evidence="8">
    <location>
        <begin position="641"/>
        <end position="658"/>
    </location>
</feature>
<gene>
    <name evidence="9" type="ORF">RN001_001787</name>
</gene>
<keyword evidence="6" id="KW-0675">Receptor</keyword>
<feature type="transmembrane region" description="Helical" evidence="8">
    <location>
        <begin position="383"/>
        <end position="401"/>
    </location>
</feature>
<keyword evidence="5 8" id="KW-0472">Membrane</keyword>
<dbReference type="AlphaFoldDB" id="A0AAN7PP09"/>
<keyword evidence="7" id="KW-0325">Glycoprotein</keyword>
<name>A0AAN7PP09_9COLE</name>
<dbReference type="GO" id="GO:0006281">
    <property type="term" value="P:DNA repair"/>
    <property type="evidence" value="ECO:0007669"/>
    <property type="project" value="UniProtKB-ARBA"/>
</dbReference>
<comment type="caution">
    <text evidence="9">The sequence shown here is derived from an EMBL/GenBank/DDBJ whole genome shotgun (WGS) entry which is preliminary data.</text>
</comment>
<evidence type="ECO:0000256" key="3">
    <source>
        <dbReference type="ARBA" id="ARBA00022692"/>
    </source>
</evidence>
<sequence length="703" mass="80338">MIAPLFLNIIIRTIANNYFNDSMCILILTENNNDFQLNALTPIVNIRITNNSLNNNLVFHKYGCQAIIINTKKPSLILQKLESQMKLHGDRFNSRKYLIIANNIDIFNLPELNYIVNVLMIIPANTSEEECILFNEVCHKHGTFKLVTHKYIGKSQNNDPVILDFWTTNNNSFTYGNNLYPDKLHNQEGRTLRCATFNYKPYSIIKNSPLNAIGSENAIAYEFAKNLNMSIVYVLDNKEWGVIYDNWTGDGILGNVALDKADIGYGALYTWAHEYGFLDLSKPVVRTGITCLVPAPKLAAGWLTPILPFSLQMWLYFALSFVLISIATIGITAVISMQKLKTYKKIIISYRIIFNQSLIRITKIFLMQSVSPTGKIVDISLKYMFSLFLYSLVISASYTGVINNVFDLANSDINWGATQNAWIYSILEEERSDYVKLLRKFIATSEENLLQFAEKNQFAFSIERLPSGQFAVGNYITEDIVQNLRLMHEDLYWEYCVFMLRKSSPLLYPLDKLINRLNEVGLIKFWEKKAAQTHMNLRVQNIVGYYRASQTKQPNSVVVTLQWIHVEGVFGSYNLDAIKAIQWGRDNEKCAIEAICTATGLTVVTTGLWLHECGFIVASPDGLVRDTAMKSNVYLSNGMQIYQNFCKMIATTLFIMLLKIIRTVLMQLHILNRAMCYLIVWTLAQIVIVQIKRSENWADNLNI</sequence>
<evidence type="ECO:0000256" key="4">
    <source>
        <dbReference type="ARBA" id="ARBA00022989"/>
    </source>
</evidence>
<dbReference type="SUPFAM" id="SSF52980">
    <property type="entry name" value="Restriction endonuclease-like"/>
    <property type="match status" value="1"/>
</dbReference>
<dbReference type="PANTHER" id="PTHR42643:SF40">
    <property type="entry name" value="IONOTROPIC RECEPTOR 41A-RELATED"/>
    <property type="match status" value="1"/>
</dbReference>
<dbReference type="PANTHER" id="PTHR42643">
    <property type="entry name" value="IONOTROPIC RECEPTOR 20A-RELATED"/>
    <property type="match status" value="1"/>
</dbReference>
<dbReference type="EMBL" id="JARPUR010000001">
    <property type="protein sequence ID" value="KAK4885516.1"/>
    <property type="molecule type" value="Genomic_DNA"/>
</dbReference>
<dbReference type="Gene3D" id="3.90.320.10">
    <property type="match status" value="1"/>
</dbReference>
<evidence type="ECO:0000256" key="5">
    <source>
        <dbReference type="ARBA" id="ARBA00023136"/>
    </source>
</evidence>
<comment type="subcellular location">
    <subcellularLocation>
        <location evidence="1">Cell membrane</location>
        <topology evidence="1">Multi-pass membrane protein</topology>
    </subcellularLocation>
</comment>
<dbReference type="InterPro" id="IPR011335">
    <property type="entry name" value="Restrct_endonuc-II-like"/>
</dbReference>